<dbReference type="InterPro" id="IPR014145">
    <property type="entry name" value="LigD_pol_dom"/>
</dbReference>
<dbReference type="RefSeq" id="WP_344077608.1">
    <property type="nucleotide sequence ID" value="NZ_BAAALS010000004.1"/>
</dbReference>
<sequence length="426" mass="46898">MAKDAPLVLELDGFDVTVTHPGKVLFPDLGLTKRDLVEYFLAVAPGVLAGVDGRPMALRRFVKGTNDKPFYQKRAPEPRPEWIETVDFRYPSGGVASEIVVRDVAALIWVVNLNCVDLHPHAVRANDLAHPDELRIDLDPVPGVPWAMVRDVALMVREVLDDHGLVGFPKTSGSRGMHIYVRLAGTWTFTQVRTAGLALAREVARRAPDIATAEWWKEDRHGVFIDYNQNAKDRTTASAYSLRPTPDARVSAPLTWEEVPTCDPGDYTVHTVPGRFAAIGDPAAELDASPGPLDSLLALAKAQKAAGMKEPAPTRTKAPSRTGPPPAAGDAIRPTGRRQSRMPLVEIARAADVDTAMAGLDRWKARHPEVVKLLRPADVLVDSMRGRSSTWTRIRVNLQHVPEPLRPAQEPLESDYDPWEGVRRDQ</sequence>
<dbReference type="PANTHER" id="PTHR42705">
    <property type="entry name" value="BIFUNCTIONAL NON-HOMOLOGOUS END JOINING PROTEIN LIGD"/>
    <property type="match status" value="1"/>
</dbReference>
<reference evidence="4" key="1">
    <citation type="journal article" date="2019" name="Int. J. Syst. Evol. Microbiol.">
        <title>The Global Catalogue of Microorganisms (GCM) 10K type strain sequencing project: providing services to taxonomists for standard genome sequencing and annotation.</title>
        <authorList>
            <consortium name="The Broad Institute Genomics Platform"/>
            <consortium name="The Broad Institute Genome Sequencing Center for Infectious Disease"/>
            <person name="Wu L."/>
            <person name="Ma J."/>
        </authorList>
    </citation>
    <scope>NUCLEOTIDE SEQUENCE [LARGE SCALE GENOMIC DNA]</scope>
    <source>
        <strain evidence="4">JCM 13249</strain>
    </source>
</reference>
<dbReference type="EMBL" id="BAAALS010000004">
    <property type="protein sequence ID" value="GAA1742414.1"/>
    <property type="molecule type" value="Genomic_DNA"/>
</dbReference>
<dbReference type="InterPro" id="IPR052171">
    <property type="entry name" value="NHEJ_LigD"/>
</dbReference>
<evidence type="ECO:0000313" key="4">
    <source>
        <dbReference type="Proteomes" id="UP001500655"/>
    </source>
</evidence>
<gene>
    <name evidence="3" type="ORF">GCM10009681_11480</name>
</gene>
<evidence type="ECO:0000313" key="3">
    <source>
        <dbReference type="EMBL" id="GAA1742414.1"/>
    </source>
</evidence>
<feature type="region of interest" description="Disordered" evidence="1">
    <location>
        <begin position="305"/>
        <end position="340"/>
    </location>
</feature>
<dbReference type="PANTHER" id="PTHR42705:SF3">
    <property type="entry name" value="ATP-DEPENDENT DNA LIGASE"/>
    <property type="match status" value="1"/>
</dbReference>
<accession>A0ABP4VYV6</accession>
<dbReference type="Proteomes" id="UP001500655">
    <property type="component" value="Unassembled WGS sequence"/>
</dbReference>
<evidence type="ECO:0000259" key="2">
    <source>
        <dbReference type="Pfam" id="PF21686"/>
    </source>
</evidence>
<comment type="caution">
    <text evidence="3">The sequence shown here is derived from an EMBL/GenBank/DDBJ whole genome shotgun (WGS) entry which is preliminary data.</text>
</comment>
<name>A0ABP4VYV6_9ACTN</name>
<protein>
    <submittedName>
        <fullName evidence="3">DNA polymerase domain-containing protein</fullName>
    </submittedName>
</protein>
<feature type="region of interest" description="Disordered" evidence="1">
    <location>
        <begin position="402"/>
        <end position="426"/>
    </location>
</feature>
<feature type="domain" description="DNA ligase D polymerase" evidence="2">
    <location>
        <begin position="32"/>
        <end position="282"/>
    </location>
</feature>
<organism evidence="3 4">
    <name type="scientific">Luedemannella helvata</name>
    <dbReference type="NCBI Taxonomy" id="349315"/>
    <lineage>
        <taxon>Bacteria</taxon>
        <taxon>Bacillati</taxon>
        <taxon>Actinomycetota</taxon>
        <taxon>Actinomycetes</taxon>
        <taxon>Micromonosporales</taxon>
        <taxon>Micromonosporaceae</taxon>
        <taxon>Luedemannella</taxon>
    </lineage>
</organism>
<dbReference type="Gene3D" id="3.90.920.10">
    <property type="entry name" value="DNA primase, PRIM domain"/>
    <property type="match status" value="1"/>
</dbReference>
<dbReference type="Pfam" id="PF21686">
    <property type="entry name" value="LigD_Prim-Pol"/>
    <property type="match status" value="1"/>
</dbReference>
<keyword evidence="4" id="KW-1185">Reference proteome</keyword>
<proteinExistence type="predicted"/>
<dbReference type="NCBIfam" id="TIGR02778">
    <property type="entry name" value="ligD_pol"/>
    <property type="match status" value="1"/>
</dbReference>
<evidence type="ECO:0000256" key="1">
    <source>
        <dbReference type="SAM" id="MobiDB-lite"/>
    </source>
</evidence>